<dbReference type="EMBL" id="PFBK01000007">
    <property type="protein sequence ID" value="PIR83795.1"/>
    <property type="molecule type" value="Genomic_DNA"/>
</dbReference>
<sequence length="135" mass="15598">MTFAIITFALSFLGIMGLFGLKDWETRKGRVVFPEFRTRADALALRVRGLLLALEVDLEKIPVEFLHIMRVIIHTIVLYTASFLRILALQAHRLADFVSHKHTFRRRAPRSEFLKKVLEHKNENGAPPDTLDTKF</sequence>
<protein>
    <submittedName>
        <fullName evidence="1">Uncharacterized protein</fullName>
    </submittedName>
</protein>
<evidence type="ECO:0000313" key="2">
    <source>
        <dbReference type="Proteomes" id="UP000231192"/>
    </source>
</evidence>
<reference evidence="2" key="1">
    <citation type="submission" date="2017-09" db="EMBL/GenBank/DDBJ databases">
        <title>Depth-based differentiation of microbial function through sediment-hosted aquifers and enrichment of novel symbionts in the deep terrestrial subsurface.</title>
        <authorList>
            <person name="Probst A.J."/>
            <person name="Ladd B."/>
            <person name="Jarett J.K."/>
            <person name="Geller-Mcgrath D.E."/>
            <person name="Sieber C.M.K."/>
            <person name="Emerson J.B."/>
            <person name="Anantharaman K."/>
            <person name="Thomas B.C."/>
            <person name="Malmstrom R."/>
            <person name="Stieglmeier M."/>
            <person name="Klingl A."/>
            <person name="Woyke T."/>
            <person name="Ryan C.M."/>
            <person name="Banfield J.F."/>
        </authorList>
    </citation>
    <scope>NUCLEOTIDE SEQUENCE [LARGE SCALE GENOMIC DNA]</scope>
</reference>
<name>A0A2H0UDD6_9BACT</name>
<comment type="caution">
    <text evidence="1">The sequence shown here is derived from an EMBL/GenBank/DDBJ whole genome shotgun (WGS) entry which is preliminary data.</text>
</comment>
<evidence type="ECO:0000313" key="1">
    <source>
        <dbReference type="EMBL" id="PIR83795.1"/>
    </source>
</evidence>
<dbReference type="AlphaFoldDB" id="A0A2H0UDD6"/>
<accession>A0A2H0UDD6</accession>
<dbReference type="Proteomes" id="UP000231192">
    <property type="component" value="Unassembled WGS sequence"/>
</dbReference>
<organism evidence="1 2">
    <name type="scientific">Candidatus Kaiserbacteria bacterium CG10_big_fil_rev_8_21_14_0_10_51_14</name>
    <dbReference type="NCBI Taxonomy" id="1974610"/>
    <lineage>
        <taxon>Bacteria</taxon>
        <taxon>Candidatus Kaiseribacteriota</taxon>
    </lineage>
</organism>
<proteinExistence type="predicted"/>
<gene>
    <name evidence="1" type="ORF">COU18_02310</name>
</gene>